<evidence type="ECO:0000313" key="2">
    <source>
        <dbReference type="Proteomes" id="UP000024635"/>
    </source>
</evidence>
<keyword evidence="2" id="KW-1185">Reference proteome</keyword>
<dbReference type="Proteomes" id="UP000024635">
    <property type="component" value="Unassembled WGS sequence"/>
</dbReference>
<accession>A0A016SWG4</accession>
<evidence type="ECO:0000313" key="1">
    <source>
        <dbReference type="EMBL" id="EYB94731.1"/>
    </source>
</evidence>
<protein>
    <submittedName>
        <fullName evidence="1">Uncharacterized protein</fullName>
    </submittedName>
</protein>
<proteinExistence type="predicted"/>
<dbReference type="EMBL" id="JARK01001504">
    <property type="protein sequence ID" value="EYB94731.1"/>
    <property type="molecule type" value="Genomic_DNA"/>
</dbReference>
<name>A0A016SWG4_9BILA</name>
<sequence length="123" mass="13589">MKYQSPCRYIHYLSRILRHSRDKSRSGVQFKRHDTCASIPKVGGILARACALSALAAALRARASAPAIPIACDCRAFNLHKWAEVPFGLLCICLRSAVCRLITVFLMFSSQLGGCFNLPQPTH</sequence>
<organism evidence="1 2">
    <name type="scientific">Ancylostoma ceylanicum</name>
    <dbReference type="NCBI Taxonomy" id="53326"/>
    <lineage>
        <taxon>Eukaryota</taxon>
        <taxon>Metazoa</taxon>
        <taxon>Ecdysozoa</taxon>
        <taxon>Nematoda</taxon>
        <taxon>Chromadorea</taxon>
        <taxon>Rhabditida</taxon>
        <taxon>Rhabditina</taxon>
        <taxon>Rhabditomorpha</taxon>
        <taxon>Strongyloidea</taxon>
        <taxon>Ancylostomatidae</taxon>
        <taxon>Ancylostomatinae</taxon>
        <taxon>Ancylostoma</taxon>
    </lineage>
</organism>
<reference evidence="2" key="1">
    <citation type="journal article" date="2015" name="Nat. Genet.">
        <title>The genome and transcriptome of the zoonotic hookworm Ancylostoma ceylanicum identify infection-specific gene families.</title>
        <authorList>
            <person name="Schwarz E.M."/>
            <person name="Hu Y."/>
            <person name="Antoshechkin I."/>
            <person name="Miller M.M."/>
            <person name="Sternberg P.W."/>
            <person name="Aroian R.V."/>
        </authorList>
    </citation>
    <scope>NUCLEOTIDE SEQUENCE</scope>
    <source>
        <strain evidence="2">HY135</strain>
    </source>
</reference>
<dbReference type="AlphaFoldDB" id="A0A016SWG4"/>
<comment type="caution">
    <text evidence="1">The sequence shown here is derived from an EMBL/GenBank/DDBJ whole genome shotgun (WGS) entry which is preliminary data.</text>
</comment>
<gene>
    <name evidence="1" type="primary">Acey_s0168.g196</name>
    <name evidence="1" type="ORF">Y032_0168g196</name>
</gene>